<keyword evidence="4 11" id="KW-0812">Transmembrane</keyword>
<evidence type="ECO:0000256" key="9">
    <source>
        <dbReference type="ARBA" id="ARBA00047280"/>
    </source>
</evidence>
<dbReference type="Proteomes" id="UP000001449">
    <property type="component" value="Chromosome 8"/>
</dbReference>
<evidence type="ECO:0000256" key="8">
    <source>
        <dbReference type="ARBA" id="ARBA00023136"/>
    </source>
</evidence>
<evidence type="ECO:0000313" key="13">
    <source>
        <dbReference type="EMBL" id="EED90745.1"/>
    </source>
</evidence>
<evidence type="ECO:0000256" key="4">
    <source>
        <dbReference type="ARBA" id="ARBA00022692"/>
    </source>
</evidence>
<dbReference type="GO" id="GO:0071586">
    <property type="term" value="P:CAAX-box protein processing"/>
    <property type="evidence" value="ECO:0000318"/>
    <property type="project" value="GO_Central"/>
</dbReference>
<keyword evidence="6" id="KW-0256">Endoplasmic reticulum</keyword>
<feature type="transmembrane region" description="Helical" evidence="11">
    <location>
        <begin position="113"/>
        <end position="130"/>
    </location>
</feature>
<reference evidence="13 14" key="1">
    <citation type="journal article" date="2004" name="Science">
        <title>The genome of the diatom Thalassiosira pseudonana: ecology, evolution, and metabolism.</title>
        <authorList>
            <person name="Armbrust E.V."/>
            <person name="Berges J.A."/>
            <person name="Bowler C."/>
            <person name="Green B.R."/>
            <person name="Martinez D."/>
            <person name="Putnam N.H."/>
            <person name="Zhou S."/>
            <person name="Allen A.E."/>
            <person name="Apt K.E."/>
            <person name="Bechner M."/>
            <person name="Brzezinski M.A."/>
            <person name="Chaal B.K."/>
            <person name="Chiovitti A."/>
            <person name="Davis A.K."/>
            <person name="Demarest M.S."/>
            <person name="Detter J.C."/>
            <person name="Glavina T."/>
            <person name="Goodstein D."/>
            <person name="Hadi M.Z."/>
            <person name="Hellsten U."/>
            <person name="Hildebrand M."/>
            <person name="Jenkins B.D."/>
            <person name="Jurka J."/>
            <person name="Kapitonov V.V."/>
            <person name="Kroger N."/>
            <person name="Lau W.W."/>
            <person name="Lane T.W."/>
            <person name="Larimer F.W."/>
            <person name="Lippmeier J.C."/>
            <person name="Lucas S."/>
            <person name="Medina M."/>
            <person name="Montsant A."/>
            <person name="Obornik M."/>
            <person name="Parker M.S."/>
            <person name="Palenik B."/>
            <person name="Pazour G.J."/>
            <person name="Richardson P.M."/>
            <person name="Rynearson T.A."/>
            <person name="Saito M.A."/>
            <person name="Schwartz D.C."/>
            <person name="Thamatrakoln K."/>
            <person name="Valentin K."/>
            <person name="Vardi A."/>
            <person name="Wilkerson F.P."/>
            <person name="Rokhsar D.S."/>
        </authorList>
    </citation>
    <scope>NUCLEOTIDE SEQUENCE [LARGE SCALE GENOMIC DNA]</scope>
    <source>
        <strain evidence="13 14">CCMP1335</strain>
    </source>
</reference>
<dbReference type="AlphaFoldDB" id="B8C7H8"/>
<evidence type="ECO:0000313" key="14">
    <source>
        <dbReference type="Proteomes" id="UP000001449"/>
    </source>
</evidence>
<gene>
    <name evidence="13" type="ORF">THAPSDRAFT_269387</name>
</gene>
<proteinExistence type="inferred from homology"/>
<dbReference type="GO" id="GO:0005789">
    <property type="term" value="C:endoplasmic reticulum membrane"/>
    <property type="evidence" value="ECO:0000318"/>
    <property type="project" value="GO_Central"/>
</dbReference>
<dbReference type="InParanoid" id="B8C7H8"/>
<comment type="similarity">
    <text evidence="2">Belongs to the peptidase U48 family.</text>
</comment>
<dbReference type="PaxDb" id="35128-Thaps269387"/>
<evidence type="ECO:0000256" key="6">
    <source>
        <dbReference type="ARBA" id="ARBA00022824"/>
    </source>
</evidence>
<feature type="domain" description="CAAX prenyl protease 2/Lysostaphin resistance protein A-like" evidence="12">
    <location>
        <begin position="205"/>
        <end position="324"/>
    </location>
</feature>
<dbReference type="GeneID" id="7444946"/>
<dbReference type="Pfam" id="PF02517">
    <property type="entry name" value="Rce1-like"/>
    <property type="match status" value="1"/>
</dbReference>
<comment type="subcellular location">
    <subcellularLocation>
        <location evidence="1">Endoplasmic reticulum membrane</location>
        <topology evidence="1">Multi-pass membrane protein</topology>
    </subcellularLocation>
</comment>
<comment type="catalytic activity">
    <reaction evidence="9">
        <text>Hydrolyzes the peptide bond -P2-(S-farnesyl or geranylgeranyl)C-P1'-P2'-P3'-COOH where P1' and P2' are amino acids with aliphatic sidechains and P3' is any C-terminal residue.</text>
        <dbReference type="EC" id="3.4.26.1"/>
    </reaction>
</comment>
<keyword evidence="8 11" id="KW-0472">Membrane</keyword>
<evidence type="ECO:0000256" key="1">
    <source>
        <dbReference type="ARBA" id="ARBA00004477"/>
    </source>
</evidence>
<keyword evidence="14" id="KW-1185">Reference proteome</keyword>
<evidence type="ECO:0000256" key="2">
    <source>
        <dbReference type="ARBA" id="ARBA00006897"/>
    </source>
</evidence>
<dbReference type="PANTHER" id="PTHR13046:SF0">
    <property type="entry name" value="CAAX PRENYL PROTEASE 2"/>
    <property type="match status" value="1"/>
</dbReference>
<feature type="transmembrane region" description="Helical" evidence="11">
    <location>
        <begin position="15"/>
        <end position="33"/>
    </location>
</feature>
<dbReference type="GO" id="GO:0004222">
    <property type="term" value="F:metalloendopeptidase activity"/>
    <property type="evidence" value="ECO:0000318"/>
    <property type="project" value="GO_Central"/>
</dbReference>
<organism evidence="13 14">
    <name type="scientific">Thalassiosira pseudonana</name>
    <name type="common">Marine diatom</name>
    <name type="synonym">Cyclotella nana</name>
    <dbReference type="NCBI Taxonomy" id="35128"/>
    <lineage>
        <taxon>Eukaryota</taxon>
        <taxon>Sar</taxon>
        <taxon>Stramenopiles</taxon>
        <taxon>Ochrophyta</taxon>
        <taxon>Bacillariophyta</taxon>
        <taxon>Coscinodiscophyceae</taxon>
        <taxon>Thalassiosirophycidae</taxon>
        <taxon>Thalassiosirales</taxon>
        <taxon>Thalassiosiraceae</taxon>
        <taxon>Thalassiosira</taxon>
    </lineage>
</organism>
<dbReference type="HOGENOM" id="CLU_602038_0_0_1"/>
<dbReference type="eggNOG" id="KOG4130">
    <property type="taxonomic scope" value="Eukaryota"/>
</dbReference>
<dbReference type="KEGG" id="tps:THAPSDRAFT_269387"/>
<dbReference type="InterPro" id="IPR039731">
    <property type="entry name" value="Rce1"/>
</dbReference>
<accession>B8C7H8</accession>
<evidence type="ECO:0000256" key="7">
    <source>
        <dbReference type="ARBA" id="ARBA00022989"/>
    </source>
</evidence>
<sequence>MNACHHRSLSLTTTLLYALTFSTTFVVSLYIFVPPSVRNLPRDDARHIQWRGGVVLVVMFVSVGVYPWLFCRHYVDDTTATTSSNSSSSSYDSCPPWYAYLGISFQPMQDVRVLLHVMVLYLGSMACTWMEMYHCARFFNDGETKKKASDVNENVRINSSGSSFNTKSTHLALLPSPSSILRAIQTVYIQPTMNAYNIFILSPSYRWILLRNLCIAPLAEEVIFRACIVPPLLSSFSGAGELLSPVRVAWIAPSFFGVAHFHHFIRQYSELPPSSSSRDVHRLMLGLILQWSYTTLFGAYASHVLIRTGSLAGVVLVHSLCNYMGLPDVIHGLERITRHPGLWSFGLIGLGNALLVPSLPQRVWLSMPLMVALVGGSHTDSRFRRGMGGTLSNEYDEKTSNVPFLAMLSGKQGNVVDVCRELCWEGKGLNAVLALGVAGVWVARRGRGVVKMPVR</sequence>
<dbReference type="EC" id="3.4.26.1" evidence="10"/>
<reference evidence="13 14" key="2">
    <citation type="journal article" date="2008" name="Nature">
        <title>The Phaeodactylum genome reveals the evolutionary history of diatom genomes.</title>
        <authorList>
            <person name="Bowler C."/>
            <person name="Allen A.E."/>
            <person name="Badger J.H."/>
            <person name="Grimwood J."/>
            <person name="Jabbari K."/>
            <person name="Kuo A."/>
            <person name="Maheswari U."/>
            <person name="Martens C."/>
            <person name="Maumus F."/>
            <person name="Otillar R.P."/>
            <person name="Rayko E."/>
            <person name="Salamov A."/>
            <person name="Vandepoele K."/>
            <person name="Beszteri B."/>
            <person name="Gruber A."/>
            <person name="Heijde M."/>
            <person name="Katinka M."/>
            <person name="Mock T."/>
            <person name="Valentin K."/>
            <person name="Verret F."/>
            <person name="Berges J.A."/>
            <person name="Brownlee C."/>
            <person name="Cadoret J.P."/>
            <person name="Chiovitti A."/>
            <person name="Choi C.J."/>
            <person name="Coesel S."/>
            <person name="De Martino A."/>
            <person name="Detter J.C."/>
            <person name="Durkin C."/>
            <person name="Falciatore A."/>
            <person name="Fournet J."/>
            <person name="Haruta M."/>
            <person name="Huysman M.J."/>
            <person name="Jenkins B.D."/>
            <person name="Jiroutova K."/>
            <person name="Jorgensen R.E."/>
            <person name="Joubert Y."/>
            <person name="Kaplan A."/>
            <person name="Kroger N."/>
            <person name="Kroth P.G."/>
            <person name="La Roche J."/>
            <person name="Lindquist E."/>
            <person name="Lommer M."/>
            <person name="Martin-Jezequel V."/>
            <person name="Lopez P.J."/>
            <person name="Lucas S."/>
            <person name="Mangogna M."/>
            <person name="McGinnis K."/>
            <person name="Medlin L.K."/>
            <person name="Montsant A."/>
            <person name="Oudot-Le Secq M.P."/>
            <person name="Napoli C."/>
            <person name="Obornik M."/>
            <person name="Parker M.S."/>
            <person name="Petit J.L."/>
            <person name="Porcel B.M."/>
            <person name="Poulsen N."/>
            <person name="Robison M."/>
            <person name="Rychlewski L."/>
            <person name="Rynearson T.A."/>
            <person name="Schmutz J."/>
            <person name="Shapiro H."/>
            <person name="Siaut M."/>
            <person name="Stanley M."/>
            <person name="Sussman M.R."/>
            <person name="Taylor A.R."/>
            <person name="Vardi A."/>
            <person name="von Dassow P."/>
            <person name="Vyverman W."/>
            <person name="Willis A."/>
            <person name="Wyrwicz L.S."/>
            <person name="Rokhsar D.S."/>
            <person name="Weissenbach J."/>
            <person name="Armbrust E.V."/>
            <person name="Green B.R."/>
            <person name="Van de Peer Y."/>
            <person name="Grigoriev I.V."/>
        </authorList>
    </citation>
    <scope>NUCLEOTIDE SEQUENCE [LARGE SCALE GENOMIC DNA]</scope>
    <source>
        <strain evidence="13 14">CCMP1335</strain>
    </source>
</reference>
<evidence type="ECO:0000259" key="12">
    <source>
        <dbReference type="Pfam" id="PF02517"/>
    </source>
</evidence>
<dbReference type="STRING" id="35128.B8C7H8"/>
<name>B8C7H8_THAPS</name>
<dbReference type="PANTHER" id="PTHR13046">
    <property type="entry name" value="PROTEASE U48 CAAX PRENYL PROTEASE RCE1"/>
    <property type="match status" value="1"/>
</dbReference>
<evidence type="ECO:0000256" key="10">
    <source>
        <dbReference type="ARBA" id="ARBA00049729"/>
    </source>
</evidence>
<evidence type="ECO:0000256" key="3">
    <source>
        <dbReference type="ARBA" id="ARBA00022670"/>
    </source>
</evidence>
<protein>
    <recommendedName>
        <fullName evidence="10">intramembrane prenyl-peptidase Rce1</fullName>
        <ecNumber evidence="10">3.4.26.1</ecNumber>
    </recommendedName>
</protein>
<keyword evidence="7 11" id="KW-1133">Transmembrane helix</keyword>
<evidence type="ECO:0000256" key="11">
    <source>
        <dbReference type="SAM" id="Phobius"/>
    </source>
</evidence>
<keyword evidence="3" id="KW-0645">Protease</keyword>
<evidence type="ECO:0000256" key="5">
    <source>
        <dbReference type="ARBA" id="ARBA00022801"/>
    </source>
</evidence>
<dbReference type="RefSeq" id="XP_002291894.1">
    <property type="nucleotide sequence ID" value="XM_002291858.1"/>
</dbReference>
<dbReference type="InterPro" id="IPR003675">
    <property type="entry name" value="Rce1/LyrA-like_dom"/>
</dbReference>
<dbReference type="EMBL" id="CM000644">
    <property type="protein sequence ID" value="EED90745.1"/>
    <property type="molecule type" value="Genomic_DNA"/>
</dbReference>
<feature type="transmembrane region" description="Helical" evidence="11">
    <location>
        <begin position="54"/>
        <end position="75"/>
    </location>
</feature>
<keyword evidence="5" id="KW-0378">Hydrolase</keyword>